<sequence length="64" mass="7094">MRATGTHSLKGKLLCSKTTKPTPETGFLNKWRTAGVAGNRDSFPEKEIIMLKNDKTQSGDWVSK</sequence>
<proteinExistence type="predicted"/>
<name>A0A8B3D825_VIBHA</name>
<comment type="caution">
    <text evidence="2">The sequence shown here is derived from an EMBL/GenBank/DDBJ whole genome shotgun (WGS) entry which is preliminary data.</text>
</comment>
<dbReference type="AlphaFoldDB" id="A0A8B3D825"/>
<evidence type="ECO:0000313" key="2">
    <source>
        <dbReference type="EMBL" id="RIW00537.1"/>
    </source>
</evidence>
<accession>A0A8B3D825</accession>
<reference evidence="2 3" key="1">
    <citation type="submission" date="2018-08" db="EMBL/GenBank/DDBJ databases">
        <title>Vibrio harveyi strains pathogenic to white snook Centropomus viridis Lockington (1877) and potential probiotic bacteria.</title>
        <authorList>
            <person name="Soto-Rodriguez S."/>
            <person name="Gomez-Gil B."/>
            <person name="Lozano-Olvera R."/>
        </authorList>
    </citation>
    <scope>NUCLEOTIDE SEQUENCE [LARGE SCALE GENOMIC DNA]</scope>
    <source>
        <strain evidence="2 3">CAIM 1508</strain>
    </source>
</reference>
<feature type="region of interest" description="Disordered" evidence="1">
    <location>
        <begin position="1"/>
        <end position="21"/>
    </location>
</feature>
<dbReference type="EMBL" id="QOUW02000220">
    <property type="protein sequence ID" value="RIW00537.1"/>
    <property type="molecule type" value="Genomic_DNA"/>
</dbReference>
<protein>
    <submittedName>
        <fullName evidence="2">Uncharacterized protein</fullName>
    </submittedName>
</protein>
<gene>
    <name evidence="2" type="ORF">DS957_027140</name>
</gene>
<evidence type="ECO:0000256" key="1">
    <source>
        <dbReference type="SAM" id="MobiDB-lite"/>
    </source>
</evidence>
<organism evidence="2 3">
    <name type="scientific">Vibrio harveyi</name>
    <name type="common">Beneckea harveyi</name>
    <dbReference type="NCBI Taxonomy" id="669"/>
    <lineage>
        <taxon>Bacteria</taxon>
        <taxon>Pseudomonadati</taxon>
        <taxon>Pseudomonadota</taxon>
        <taxon>Gammaproteobacteria</taxon>
        <taxon>Vibrionales</taxon>
        <taxon>Vibrionaceae</taxon>
        <taxon>Vibrio</taxon>
    </lineage>
</organism>
<dbReference type="Proteomes" id="UP000253437">
    <property type="component" value="Unassembled WGS sequence"/>
</dbReference>
<evidence type="ECO:0000313" key="3">
    <source>
        <dbReference type="Proteomes" id="UP000253437"/>
    </source>
</evidence>